<dbReference type="AlphaFoldDB" id="A0A150FW01"/>
<proteinExistence type="predicted"/>
<feature type="region of interest" description="Disordered" evidence="1">
    <location>
        <begin position="125"/>
        <end position="165"/>
    </location>
</feature>
<dbReference type="EMBL" id="LSYV01000295">
    <property type="protein sequence ID" value="KXZ41748.1"/>
    <property type="molecule type" value="Genomic_DNA"/>
</dbReference>
<comment type="caution">
    <text evidence="3">The sequence shown here is derived from an EMBL/GenBank/DDBJ whole genome shotgun (WGS) entry which is preliminary data.</text>
</comment>
<evidence type="ECO:0000313" key="4">
    <source>
        <dbReference type="Proteomes" id="UP000075714"/>
    </source>
</evidence>
<reference evidence="4" key="1">
    <citation type="journal article" date="2016" name="Nat. Commun.">
        <title>The Gonium pectorale genome demonstrates co-option of cell cycle regulation during the evolution of multicellularity.</title>
        <authorList>
            <person name="Hanschen E.R."/>
            <person name="Marriage T.N."/>
            <person name="Ferris P.J."/>
            <person name="Hamaji T."/>
            <person name="Toyoda A."/>
            <person name="Fujiyama A."/>
            <person name="Neme R."/>
            <person name="Noguchi H."/>
            <person name="Minakuchi Y."/>
            <person name="Suzuki M."/>
            <person name="Kawai-Toyooka H."/>
            <person name="Smith D.R."/>
            <person name="Sparks H."/>
            <person name="Anderson J."/>
            <person name="Bakaric R."/>
            <person name="Luria V."/>
            <person name="Karger A."/>
            <person name="Kirschner M.W."/>
            <person name="Durand P.M."/>
            <person name="Michod R.E."/>
            <person name="Nozaki H."/>
            <person name="Olson B.J."/>
        </authorList>
    </citation>
    <scope>NUCLEOTIDE SEQUENCE [LARGE SCALE GENOMIC DNA]</scope>
    <source>
        <strain evidence="4">NIES-2863</strain>
    </source>
</reference>
<keyword evidence="2" id="KW-0732">Signal</keyword>
<feature type="chain" id="PRO_5007561785" description="F-box domain-containing protein" evidence="2">
    <location>
        <begin position="20"/>
        <end position="835"/>
    </location>
</feature>
<evidence type="ECO:0000256" key="2">
    <source>
        <dbReference type="SAM" id="SignalP"/>
    </source>
</evidence>
<dbReference type="GO" id="GO:0046513">
    <property type="term" value="P:ceramide biosynthetic process"/>
    <property type="evidence" value="ECO:0007669"/>
    <property type="project" value="TreeGrafter"/>
</dbReference>
<evidence type="ECO:0000313" key="3">
    <source>
        <dbReference type="EMBL" id="KXZ41748.1"/>
    </source>
</evidence>
<dbReference type="GO" id="GO:0016020">
    <property type="term" value="C:membrane"/>
    <property type="evidence" value="ECO:0007669"/>
    <property type="project" value="TreeGrafter"/>
</dbReference>
<protein>
    <recommendedName>
        <fullName evidence="5">F-box domain-containing protein</fullName>
    </recommendedName>
</protein>
<organism evidence="3 4">
    <name type="scientific">Gonium pectorale</name>
    <name type="common">Green alga</name>
    <dbReference type="NCBI Taxonomy" id="33097"/>
    <lineage>
        <taxon>Eukaryota</taxon>
        <taxon>Viridiplantae</taxon>
        <taxon>Chlorophyta</taxon>
        <taxon>core chlorophytes</taxon>
        <taxon>Chlorophyceae</taxon>
        <taxon>CS clade</taxon>
        <taxon>Chlamydomonadales</taxon>
        <taxon>Volvocaceae</taxon>
        <taxon>Gonium</taxon>
    </lineage>
</organism>
<evidence type="ECO:0008006" key="5">
    <source>
        <dbReference type="Google" id="ProtNLM"/>
    </source>
</evidence>
<dbReference type="GO" id="GO:0005783">
    <property type="term" value="C:endoplasmic reticulum"/>
    <property type="evidence" value="ECO:0007669"/>
    <property type="project" value="TreeGrafter"/>
</dbReference>
<dbReference type="GO" id="GO:0071944">
    <property type="term" value="C:cell periphery"/>
    <property type="evidence" value="ECO:0007669"/>
    <property type="project" value="TreeGrafter"/>
</dbReference>
<feature type="signal peptide" evidence="2">
    <location>
        <begin position="1"/>
        <end position="19"/>
    </location>
</feature>
<sequence length="835" mass="89250">MYIVRTSAMAAMLLARGVGITRLVCPPTPPALAALAEALGRCGSPAEARAVLAAQLGPPQPYAGYETPSGRRCLLAPAELVHRFRDATLEAALVRMFVAIERQRAPMVTLAPHCLFHAHLFMQRSEPSDPTPHPASPQTTWARGAGAKPCLVPDPRPREGPAPSPRLGHGLGVLFHACEYPAFHPESFPFRLGHCQEVSPLQLAPGQLERRNTLWFGGRLLALDVSPGLPLRSLLWAATAPLATLYEEDWGHPLADLTLDLQHHTHMPQTPQTQQTLARALPPELTERVSRFVERNEVACNFRMVNKAAAARLRGPDYTTIRLSQPVPPHAFAAHWLAPGATRGLTLARRRQLLCLTAASGAVANLPAALEAAGCLLTYEVFKAAGAAGQLASCQWLRQQGCPASHEMAEFTGDDTLLTCAAGNGHAHVCEWLLSVDPDAWTRCAVEAAARGGHVGLMEWLLRWRLADVNWRSLLSVVVRPTDVAHGCDLPTLQRTWPDWAPRCNQADKGLVLAAAAGSPTPDWAAKVEWLEAQGCPKREAAAERAAAARPDAGGGAGALHRLTWLRGRGYPLGERTVVAAAAAGNAAAVQYLVAEGGVPPGDDEPASAAAAGGYLEVLRVLRAAGWPLSGSCRAVKVAAEGGHLEALAWLVEEQGARLDSLVFPAAARNGHLAVMAWLRQRGCDWTLRDHIWWAVQLTEYCYTAAAVAGNEEALQWLADQGCPMEASARSLACHALGTGVETGEPYKAACRNGDLATARCLRRMGVPWGPAAAFSAWATADTTVPLPMRRWLLEAGCPVDHEAARAAAERAAVLGGVQAERAKEFLALLQECSA</sequence>
<accession>A0A150FW01</accession>
<dbReference type="GO" id="GO:0030149">
    <property type="term" value="P:sphingolipid catabolic process"/>
    <property type="evidence" value="ECO:0007669"/>
    <property type="project" value="TreeGrafter"/>
</dbReference>
<dbReference type="Proteomes" id="UP000075714">
    <property type="component" value="Unassembled WGS sequence"/>
</dbReference>
<dbReference type="Gene3D" id="1.25.40.20">
    <property type="entry name" value="Ankyrin repeat-containing domain"/>
    <property type="match status" value="3"/>
</dbReference>
<dbReference type="PANTHER" id="PTHR12393:SF6">
    <property type="entry name" value="SPHINGOMYELIN PHOSPHODIESTERASE 2"/>
    <property type="match status" value="1"/>
</dbReference>
<dbReference type="STRING" id="33097.A0A150FW01"/>
<dbReference type="InterPro" id="IPR036770">
    <property type="entry name" value="Ankyrin_rpt-contain_sf"/>
</dbReference>
<dbReference type="SUPFAM" id="SSF48403">
    <property type="entry name" value="Ankyrin repeat"/>
    <property type="match status" value="1"/>
</dbReference>
<gene>
    <name evidence="3" type="ORF">GPECTOR_296g798</name>
</gene>
<name>A0A150FW01_GONPE</name>
<evidence type="ECO:0000256" key="1">
    <source>
        <dbReference type="SAM" id="MobiDB-lite"/>
    </source>
</evidence>
<dbReference type="OrthoDB" id="544259at2759"/>
<dbReference type="GO" id="GO:0004620">
    <property type="term" value="F:phospholipase activity"/>
    <property type="evidence" value="ECO:0007669"/>
    <property type="project" value="TreeGrafter"/>
</dbReference>
<dbReference type="PANTHER" id="PTHR12393">
    <property type="entry name" value="SPHINGOMYELIN PHOSPHODIESTERASE RELATED"/>
    <property type="match status" value="1"/>
</dbReference>
<keyword evidence="4" id="KW-1185">Reference proteome</keyword>